<name>A0ACD3AS47_9AGAR</name>
<organism evidence="1 2">
    <name type="scientific">Pluteus cervinus</name>
    <dbReference type="NCBI Taxonomy" id="181527"/>
    <lineage>
        <taxon>Eukaryota</taxon>
        <taxon>Fungi</taxon>
        <taxon>Dikarya</taxon>
        <taxon>Basidiomycota</taxon>
        <taxon>Agaricomycotina</taxon>
        <taxon>Agaricomycetes</taxon>
        <taxon>Agaricomycetidae</taxon>
        <taxon>Agaricales</taxon>
        <taxon>Pluteineae</taxon>
        <taxon>Pluteaceae</taxon>
        <taxon>Pluteus</taxon>
    </lineage>
</organism>
<protein>
    <submittedName>
        <fullName evidence="1">Uncharacterized protein</fullName>
    </submittedName>
</protein>
<keyword evidence="2" id="KW-1185">Reference proteome</keyword>
<dbReference type="EMBL" id="ML208349">
    <property type="protein sequence ID" value="TFK68533.1"/>
    <property type="molecule type" value="Genomic_DNA"/>
</dbReference>
<sequence length="544" mass="61071">MAYSYSKLNNPLAGNAEEVVARRQSIDDELQVLQKRMHDLRVERNSLCPIHCLSIELLGRIFLYLKGPGKGAGWEHVARVSRYWRDVALGCSPLWNVIDFSSKKDIELWLNRSKGTQLSVYAARVFPSDMPILASLLEDRLFRICRLSLGIWNGSPDFPQLISKLVTIPATSLEYLRLEDPRTDRTLETDPFYLIPGELFSSVAPRLRELEISGCNLDSQSALFQNLTHLTLHDCYPTLPFRGFLEILAKTPHLESLSVDDGFSPPSTDQGWELVDGRPSVFRTISLPSLKFLSVSCCRELTPQALSLPAHLALKSNTCVELSGFQDVFPFHSVPQVDALIREKSPSAPIDSITLFLSRSSFRLAVRSRSESDENGALLLKVCLTSRGDNIDEHHPSYWAASLLPLPLSNLHSFHTNIAIPHIVWFAVFGHLRSLEVIGLTGDAGPTFVEALMGSCSSEGNEIIADVPFFPGLQTIEFVEMNFCALSLRSLRGSLAWRMRRTKAFHGIKMRWCVGMTASIVKAFKKQGIDVEWDRREDKDRDNS</sequence>
<gene>
    <name evidence="1" type="ORF">BDN72DRAFT_674558</name>
</gene>
<evidence type="ECO:0000313" key="2">
    <source>
        <dbReference type="Proteomes" id="UP000308600"/>
    </source>
</evidence>
<dbReference type="Proteomes" id="UP000308600">
    <property type="component" value="Unassembled WGS sequence"/>
</dbReference>
<proteinExistence type="predicted"/>
<reference evidence="1 2" key="1">
    <citation type="journal article" date="2019" name="Nat. Ecol. Evol.">
        <title>Megaphylogeny resolves global patterns of mushroom evolution.</title>
        <authorList>
            <person name="Varga T."/>
            <person name="Krizsan K."/>
            <person name="Foldi C."/>
            <person name="Dima B."/>
            <person name="Sanchez-Garcia M."/>
            <person name="Sanchez-Ramirez S."/>
            <person name="Szollosi G.J."/>
            <person name="Szarkandi J.G."/>
            <person name="Papp V."/>
            <person name="Albert L."/>
            <person name="Andreopoulos W."/>
            <person name="Angelini C."/>
            <person name="Antonin V."/>
            <person name="Barry K.W."/>
            <person name="Bougher N.L."/>
            <person name="Buchanan P."/>
            <person name="Buyck B."/>
            <person name="Bense V."/>
            <person name="Catcheside P."/>
            <person name="Chovatia M."/>
            <person name="Cooper J."/>
            <person name="Damon W."/>
            <person name="Desjardin D."/>
            <person name="Finy P."/>
            <person name="Geml J."/>
            <person name="Haridas S."/>
            <person name="Hughes K."/>
            <person name="Justo A."/>
            <person name="Karasinski D."/>
            <person name="Kautmanova I."/>
            <person name="Kiss B."/>
            <person name="Kocsube S."/>
            <person name="Kotiranta H."/>
            <person name="LaButti K.M."/>
            <person name="Lechner B.E."/>
            <person name="Liimatainen K."/>
            <person name="Lipzen A."/>
            <person name="Lukacs Z."/>
            <person name="Mihaltcheva S."/>
            <person name="Morgado L.N."/>
            <person name="Niskanen T."/>
            <person name="Noordeloos M.E."/>
            <person name="Ohm R.A."/>
            <person name="Ortiz-Santana B."/>
            <person name="Ovrebo C."/>
            <person name="Racz N."/>
            <person name="Riley R."/>
            <person name="Savchenko A."/>
            <person name="Shiryaev A."/>
            <person name="Soop K."/>
            <person name="Spirin V."/>
            <person name="Szebenyi C."/>
            <person name="Tomsovsky M."/>
            <person name="Tulloss R.E."/>
            <person name="Uehling J."/>
            <person name="Grigoriev I.V."/>
            <person name="Vagvolgyi C."/>
            <person name="Papp T."/>
            <person name="Martin F.M."/>
            <person name="Miettinen O."/>
            <person name="Hibbett D.S."/>
            <person name="Nagy L.G."/>
        </authorList>
    </citation>
    <scope>NUCLEOTIDE SEQUENCE [LARGE SCALE GENOMIC DNA]</scope>
    <source>
        <strain evidence="1 2">NL-1719</strain>
    </source>
</reference>
<evidence type="ECO:0000313" key="1">
    <source>
        <dbReference type="EMBL" id="TFK68533.1"/>
    </source>
</evidence>
<accession>A0ACD3AS47</accession>